<feature type="region of interest" description="Disordered" evidence="2">
    <location>
        <begin position="626"/>
        <end position="744"/>
    </location>
</feature>
<accession>A0AAE1DD77</accession>
<feature type="compositionally biased region" description="Polar residues" evidence="2">
    <location>
        <begin position="836"/>
        <end position="853"/>
    </location>
</feature>
<feature type="region of interest" description="Disordered" evidence="2">
    <location>
        <begin position="807"/>
        <end position="853"/>
    </location>
</feature>
<dbReference type="InterPro" id="IPR050111">
    <property type="entry name" value="C-type_lectin/snaclec_domain"/>
</dbReference>
<reference evidence="5" key="1">
    <citation type="journal article" date="2023" name="G3 (Bethesda)">
        <title>A reference genome for the long-term kleptoplast-retaining sea slug Elysia crispata morphotype clarki.</title>
        <authorList>
            <person name="Eastman K.E."/>
            <person name="Pendleton A.L."/>
            <person name="Shaikh M.A."/>
            <person name="Suttiyut T."/>
            <person name="Ogas R."/>
            <person name="Tomko P."/>
            <person name="Gavelis G."/>
            <person name="Widhalm J.R."/>
            <person name="Wisecaver J.H."/>
        </authorList>
    </citation>
    <scope>NUCLEOTIDE SEQUENCE</scope>
    <source>
        <strain evidence="5">ECLA1</strain>
    </source>
</reference>
<dbReference type="Pfam" id="PF00059">
    <property type="entry name" value="Lectin_C"/>
    <property type="match status" value="2"/>
</dbReference>
<dbReference type="InterPro" id="IPR016187">
    <property type="entry name" value="CTDL_fold"/>
</dbReference>
<feature type="region of interest" description="Disordered" evidence="2">
    <location>
        <begin position="556"/>
        <end position="591"/>
    </location>
</feature>
<feature type="compositionally biased region" description="Polar residues" evidence="2">
    <location>
        <begin position="626"/>
        <end position="684"/>
    </location>
</feature>
<organism evidence="5 6">
    <name type="scientific">Elysia crispata</name>
    <name type="common">lettuce slug</name>
    <dbReference type="NCBI Taxonomy" id="231223"/>
    <lineage>
        <taxon>Eukaryota</taxon>
        <taxon>Metazoa</taxon>
        <taxon>Spiralia</taxon>
        <taxon>Lophotrochozoa</taxon>
        <taxon>Mollusca</taxon>
        <taxon>Gastropoda</taxon>
        <taxon>Heterobranchia</taxon>
        <taxon>Euthyneura</taxon>
        <taxon>Panpulmonata</taxon>
        <taxon>Sacoglossa</taxon>
        <taxon>Placobranchoidea</taxon>
        <taxon>Plakobranchidae</taxon>
        <taxon>Elysia</taxon>
    </lineage>
</organism>
<evidence type="ECO:0000313" key="5">
    <source>
        <dbReference type="EMBL" id="KAK3766201.1"/>
    </source>
</evidence>
<dbReference type="PROSITE" id="PS00615">
    <property type="entry name" value="C_TYPE_LECTIN_1"/>
    <property type="match status" value="1"/>
</dbReference>
<feature type="compositionally biased region" description="Polar residues" evidence="2">
    <location>
        <begin position="715"/>
        <end position="729"/>
    </location>
</feature>
<evidence type="ECO:0000259" key="4">
    <source>
        <dbReference type="PROSITE" id="PS50041"/>
    </source>
</evidence>
<feature type="domain" description="C-type lectin" evidence="4">
    <location>
        <begin position="145"/>
        <end position="260"/>
    </location>
</feature>
<dbReference type="PROSITE" id="PS50041">
    <property type="entry name" value="C_TYPE_LECTIN_2"/>
    <property type="match status" value="2"/>
</dbReference>
<keyword evidence="3" id="KW-0812">Transmembrane</keyword>
<dbReference type="SMART" id="SM00034">
    <property type="entry name" value="CLECT"/>
    <property type="match status" value="3"/>
</dbReference>
<evidence type="ECO:0000313" key="6">
    <source>
        <dbReference type="Proteomes" id="UP001283361"/>
    </source>
</evidence>
<keyword evidence="1" id="KW-1015">Disulfide bond</keyword>
<comment type="caution">
    <text evidence="5">The sequence shown here is derived from an EMBL/GenBank/DDBJ whole genome shotgun (WGS) entry which is preliminary data.</text>
</comment>
<gene>
    <name evidence="5" type="ORF">RRG08_017643</name>
</gene>
<dbReference type="InterPro" id="IPR016186">
    <property type="entry name" value="C-type_lectin-like/link_sf"/>
</dbReference>
<evidence type="ECO:0000256" key="3">
    <source>
        <dbReference type="SAM" id="Phobius"/>
    </source>
</evidence>
<dbReference type="Gene3D" id="3.10.100.10">
    <property type="entry name" value="Mannose-Binding Protein A, subunit A"/>
    <property type="match status" value="3"/>
</dbReference>
<dbReference type="InterPro" id="IPR018378">
    <property type="entry name" value="C-type_lectin_CS"/>
</dbReference>
<feature type="compositionally biased region" description="Low complexity" evidence="2">
    <location>
        <begin position="690"/>
        <end position="704"/>
    </location>
</feature>
<dbReference type="AlphaFoldDB" id="A0AAE1DD77"/>
<dbReference type="EMBL" id="JAWDGP010004246">
    <property type="protein sequence ID" value="KAK3766201.1"/>
    <property type="molecule type" value="Genomic_DNA"/>
</dbReference>
<feature type="compositionally biased region" description="Basic and acidic residues" evidence="2">
    <location>
        <begin position="730"/>
        <end position="742"/>
    </location>
</feature>
<keyword evidence="6" id="KW-1185">Reference proteome</keyword>
<proteinExistence type="predicted"/>
<dbReference type="PANTHER" id="PTHR22803">
    <property type="entry name" value="MANNOSE, PHOSPHOLIPASE, LECTIN RECEPTOR RELATED"/>
    <property type="match status" value="1"/>
</dbReference>
<evidence type="ECO:0000256" key="2">
    <source>
        <dbReference type="SAM" id="MobiDB-lite"/>
    </source>
</evidence>
<evidence type="ECO:0000256" key="1">
    <source>
        <dbReference type="ARBA" id="ARBA00023157"/>
    </source>
</evidence>
<keyword evidence="3" id="KW-0472">Membrane</keyword>
<sequence>MCYQKREKNERETYSGITKVQGCPEGWLKSKNQCYLIRGRQESFADASKICSSHEATLALIQGNGDARFLYNQVHTGISNDFWVRSKERKCARFDINMPFTSSQLLRNCDSTTPSGYICQKQSRLVEASNVDSNRAGCPVNGFGYRDKCYVINDDPRTYSNAERDCKRYRGGAIASLPNSAVLKYVEFYLVSEKTSLWIGLTKTRDNVYKWPNAEKVTYLPWGPTHTGNEDAQCYQLITGSDSTMVEVASCERARPSLCEISRNGDFTSLSDAVSKPISRNGDFTSLSDAVSKPISRNGDFTSLSDAVSKPISRNGDFTSLSDAVSKPMGELKKCPEDWDQQGDFCFRLFTTPLSWPGAQRECANFNGNLVSQHGPTDVKFLSSILKKTKSGDCWIGLRKPSKNKAFEWSDGSPFDFSHWQNDKPASLTEERCVKHFSRWSDVSCAEKLPYVCQVYRGDILVGAAIATEITSSGKNTQTSGTQTTRIIKVQTPEKHKLLTAFNRKFLSTSNFELPSTENLKNQTIADSALKTAANTQTIANVSTNVQNTSNGALETKTNAGFQSSNGTKSFTTTNVREPTTNVTSPAATSKDIPTNTSGLYLNTNGSIAYVDTTKTQTTRREVVNNSTNTPNMTVYTRNTPEATMSNTTEAPTTNATQAPNVTTNTSGSHLTANGSLADNSTKTPKVPVTSLNTSETSSTNQTKSSKETSKEAVQPTSNPKPTTSLTSKPSDKSDNPADRAKGSIGQLGSQEITVIIVCSCVAVAVALVLATVLYRRRKNRSIQLPLMMSETPTFSSQGNKLQIWDYDDTQSSPRSSPFALEGPAAQDDPPDGLGDSSTLQMSPTNMTTFGGN</sequence>
<dbReference type="SUPFAM" id="SSF56436">
    <property type="entry name" value="C-type lectin-like"/>
    <property type="match status" value="3"/>
</dbReference>
<dbReference type="InterPro" id="IPR001304">
    <property type="entry name" value="C-type_lectin-like"/>
</dbReference>
<keyword evidence="3" id="KW-1133">Transmembrane helix</keyword>
<feature type="domain" description="C-type lectin" evidence="4">
    <location>
        <begin position="342"/>
        <end position="454"/>
    </location>
</feature>
<dbReference type="CDD" id="cd00037">
    <property type="entry name" value="CLECT"/>
    <property type="match status" value="2"/>
</dbReference>
<name>A0AAE1DD77_9GAST</name>
<protein>
    <recommendedName>
        <fullName evidence="4">C-type lectin domain-containing protein</fullName>
    </recommendedName>
</protein>
<feature type="transmembrane region" description="Helical" evidence="3">
    <location>
        <begin position="753"/>
        <end position="775"/>
    </location>
</feature>
<dbReference type="Proteomes" id="UP001283361">
    <property type="component" value="Unassembled WGS sequence"/>
</dbReference>